<reference evidence="3" key="1">
    <citation type="journal article" date="2011" name="PLoS Genet.">
        <title>Genomic analysis of the necrotrophic fungal pathogens Sclerotinia sclerotiorum and Botrytis cinerea.</title>
        <authorList>
            <person name="Amselem J."/>
            <person name="Cuomo C.A."/>
            <person name="van Kan J.A."/>
            <person name="Viaud M."/>
            <person name="Benito E.P."/>
            <person name="Couloux A."/>
            <person name="Coutinho P.M."/>
            <person name="de Vries R.P."/>
            <person name="Dyer P.S."/>
            <person name="Fillinger S."/>
            <person name="Fournier E."/>
            <person name="Gout L."/>
            <person name="Hahn M."/>
            <person name="Kohn L."/>
            <person name="Lapalu N."/>
            <person name="Plummer K.M."/>
            <person name="Pradier J.M."/>
            <person name="Quevillon E."/>
            <person name="Sharon A."/>
            <person name="Simon A."/>
            <person name="ten Have A."/>
            <person name="Tudzynski B."/>
            <person name="Tudzynski P."/>
            <person name="Wincker P."/>
            <person name="Andrew M."/>
            <person name="Anthouard V."/>
            <person name="Beever R.E."/>
            <person name="Beffa R."/>
            <person name="Benoit I."/>
            <person name="Bouzid O."/>
            <person name="Brault B."/>
            <person name="Chen Z."/>
            <person name="Choquer M."/>
            <person name="Collemare J."/>
            <person name="Cotton P."/>
            <person name="Danchin E.G."/>
            <person name="Da Silva C."/>
            <person name="Gautier A."/>
            <person name="Giraud C."/>
            <person name="Giraud T."/>
            <person name="Gonzalez C."/>
            <person name="Grossetete S."/>
            <person name="Guldener U."/>
            <person name="Henrissat B."/>
            <person name="Howlett B.J."/>
            <person name="Kodira C."/>
            <person name="Kretschmer M."/>
            <person name="Lappartient A."/>
            <person name="Leroch M."/>
            <person name="Levis C."/>
            <person name="Mauceli E."/>
            <person name="Neuveglise C."/>
            <person name="Oeser B."/>
            <person name="Pearson M."/>
            <person name="Poulain J."/>
            <person name="Poussereau N."/>
            <person name="Quesneville H."/>
            <person name="Rascle C."/>
            <person name="Schumacher J."/>
            <person name="Segurens B."/>
            <person name="Sexton A."/>
            <person name="Silva E."/>
            <person name="Sirven C."/>
            <person name="Soanes D.M."/>
            <person name="Talbot N.J."/>
            <person name="Templeton M."/>
            <person name="Yandava C."/>
            <person name="Yarden O."/>
            <person name="Zeng Q."/>
            <person name="Rollins J.A."/>
            <person name="Lebrun M.H."/>
            <person name="Dickman M."/>
        </authorList>
    </citation>
    <scope>NUCLEOTIDE SEQUENCE [LARGE SCALE GENOMIC DNA]</scope>
    <source>
        <strain evidence="3">T4</strain>
    </source>
</reference>
<name>G2XP22_BOTF4</name>
<sequence length="303" mass="32854">MANETSRATSLTPGATSLAPEQNSSPVAVFATTSTSIHAPEPAVAAAVDPNDNAIAAVAPASTASPLPAPASPTIKREVAAPAAAHIKHVMYDLTVEDSDDDGGAFVSAPAPAPAHGPAPVLAHAPVYLIDSDDEVVLVPPPRVRQDRVRAVNQTGGIRQSEAACKDAASMYWHLAMVIIYWMKENPGSELGSFPMEPTHIGQLHDLLAPFKTIWKDSLRPLNVHTLADRLDRASAPVREQFRTFSIRPNTLYRLFLPHTLNEVRTIWREYTANGINLQVGRPMLVSEHFEGFFPVLYKHMEI</sequence>
<protein>
    <submittedName>
        <fullName evidence="2">Uncharacterized protein</fullName>
    </submittedName>
</protein>
<evidence type="ECO:0000256" key="1">
    <source>
        <dbReference type="SAM" id="MobiDB-lite"/>
    </source>
</evidence>
<evidence type="ECO:0000313" key="2">
    <source>
        <dbReference type="EMBL" id="CCD42628.1"/>
    </source>
</evidence>
<feature type="region of interest" description="Disordered" evidence="1">
    <location>
        <begin position="1"/>
        <end position="24"/>
    </location>
</feature>
<evidence type="ECO:0000313" key="3">
    <source>
        <dbReference type="Proteomes" id="UP000008177"/>
    </source>
</evidence>
<dbReference type="InParanoid" id="G2XP22"/>
<dbReference type="HOGENOM" id="CLU_918246_0_0_1"/>
<proteinExistence type="predicted"/>
<dbReference type="Proteomes" id="UP000008177">
    <property type="component" value="Unplaced contigs"/>
</dbReference>
<dbReference type="EMBL" id="FQ790247">
    <property type="protein sequence ID" value="CCD42628.1"/>
    <property type="molecule type" value="Genomic_DNA"/>
</dbReference>
<accession>G2XP22</accession>
<dbReference type="OrthoDB" id="3570988at2759"/>
<dbReference type="AlphaFoldDB" id="G2XP22"/>
<organism evidence="2 3">
    <name type="scientific">Botryotinia fuckeliana (strain T4)</name>
    <name type="common">Noble rot fungus</name>
    <name type="synonym">Botrytis cinerea</name>
    <dbReference type="NCBI Taxonomy" id="999810"/>
    <lineage>
        <taxon>Eukaryota</taxon>
        <taxon>Fungi</taxon>
        <taxon>Dikarya</taxon>
        <taxon>Ascomycota</taxon>
        <taxon>Pezizomycotina</taxon>
        <taxon>Leotiomycetes</taxon>
        <taxon>Helotiales</taxon>
        <taxon>Sclerotiniaceae</taxon>
        <taxon>Botrytis</taxon>
    </lineage>
</organism>
<gene>
    <name evidence="2" type="ORF">BofuT4_P074300.1</name>
</gene>